<accession>A0A9P7B1I3</accession>
<comment type="caution">
    <text evidence="2">The sequence shown here is derived from an EMBL/GenBank/DDBJ whole genome shotgun (WGS) entry which is preliminary data.</text>
</comment>
<feature type="region of interest" description="Disordered" evidence="1">
    <location>
        <begin position="1"/>
        <end position="28"/>
    </location>
</feature>
<dbReference type="AlphaFoldDB" id="A0A9P7B1I3"/>
<evidence type="ECO:0000313" key="3">
    <source>
        <dbReference type="Proteomes" id="UP000777482"/>
    </source>
</evidence>
<dbReference type="Proteomes" id="UP000777482">
    <property type="component" value="Unassembled WGS sequence"/>
</dbReference>
<gene>
    <name evidence="2" type="ORF">C6P46_003141</name>
</gene>
<sequence length="111" mass="12690">MSAPWEADDPLLDEDEDQQDASDVGADDPLCPFCDRPLPSNLLPQLQHDHDHLMNLPEAVFKPSLYQQQHVNLPVQQTALFCRRHKLQRTVYDQGVAAGYPTTYDFDKLDK</sequence>
<evidence type="ECO:0000313" key="2">
    <source>
        <dbReference type="EMBL" id="KAG0653289.1"/>
    </source>
</evidence>
<protein>
    <submittedName>
        <fullName evidence="2">Uncharacterized protein</fullName>
    </submittedName>
</protein>
<dbReference type="EMBL" id="PUHQ01000243">
    <property type="protein sequence ID" value="KAG0653289.1"/>
    <property type="molecule type" value="Genomic_DNA"/>
</dbReference>
<organism evidence="2 3">
    <name type="scientific">Rhodotorula mucilaginosa</name>
    <name type="common">Yeast</name>
    <name type="synonym">Rhodotorula rubra</name>
    <dbReference type="NCBI Taxonomy" id="5537"/>
    <lineage>
        <taxon>Eukaryota</taxon>
        <taxon>Fungi</taxon>
        <taxon>Dikarya</taxon>
        <taxon>Basidiomycota</taxon>
        <taxon>Pucciniomycotina</taxon>
        <taxon>Microbotryomycetes</taxon>
        <taxon>Sporidiobolales</taxon>
        <taxon>Sporidiobolaceae</taxon>
        <taxon>Rhodotorula</taxon>
    </lineage>
</organism>
<evidence type="ECO:0000256" key="1">
    <source>
        <dbReference type="SAM" id="MobiDB-lite"/>
    </source>
</evidence>
<name>A0A9P7B1I3_RHOMI</name>
<dbReference type="OrthoDB" id="128308at2759"/>
<feature type="compositionally biased region" description="Acidic residues" evidence="1">
    <location>
        <begin position="1"/>
        <end position="20"/>
    </location>
</feature>
<proteinExistence type="predicted"/>
<keyword evidence="3" id="KW-1185">Reference proteome</keyword>
<reference evidence="2 3" key="1">
    <citation type="submission" date="2020-11" db="EMBL/GenBank/DDBJ databases">
        <title>Kefir isolates.</title>
        <authorList>
            <person name="Marcisauskas S."/>
            <person name="Kim Y."/>
            <person name="Blasche S."/>
        </authorList>
    </citation>
    <scope>NUCLEOTIDE SEQUENCE [LARGE SCALE GENOMIC DNA]</scope>
    <source>
        <strain evidence="2 3">KR</strain>
    </source>
</reference>